<protein>
    <recommendedName>
        <fullName evidence="6">Diguanylate phosphodiesterase</fullName>
    </recommendedName>
</protein>
<dbReference type="InterPro" id="IPR001633">
    <property type="entry name" value="EAL_dom"/>
</dbReference>
<dbReference type="PANTHER" id="PTHR33121">
    <property type="entry name" value="CYCLIC DI-GMP PHOSPHODIESTERASE PDEF"/>
    <property type="match status" value="1"/>
</dbReference>
<dbReference type="AlphaFoldDB" id="A0A2A4XDX9"/>
<feature type="domain" description="Response regulatory" evidence="2">
    <location>
        <begin position="10"/>
        <end position="132"/>
    </location>
</feature>
<dbReference type="Pfam" id="PF00563">
    <property type="entry name" value="EAL"/>
    <property type="match status" value="1"/>
</dbReference>
<dbReference type="InterPro" id="IPR001789">
    <property type="entry name" value="Sig_transdc_resp-reg_receiver"/>
</dbReference>
<dbReference type="Pfam" id="PF00072">
    <property type="entry name" value="Response_reg"/>
    <property type="match status" value="1"/>
</dbReference>
<keyword evidence="1" id="KW-0597">Phosphoprotein</keyword>
<dbReference type="SMART" id="SM00052">
    <property type="entry name" value="EAL"/>
    <property type="match status" value="1"/>
</dbReference>
<sequence length="404" mass="45100">MTKDSVKQLNILVIDDEPFILKLAVRVLNQLGYESVATANNGKVAVAKLVTVQKPFDMIICDLNMPEMDGVEFIRHANTAQYKGGIIFLSGEDERILETAYELGVTQDLNILGAIPKPLNPNALQELLANYDPSARKKQPISIPTAITEEELKEGIRSPYSDKLLLVYQPKVEIQTGEITGVETLCRWKHRDRGLLGPDTFIPVAEETGLIDELTKSIYRKAVDQVSNWLSDGLAFRTSVNFSINSFANEELSKFILSTTNEFDVDPSRLVLEVTETQVMDSTVKCMEILTRLRMKKFGLSIDDFGSGNSSMAQLKSIPFSELKVDRAFVHKAATNPRARAVLEASVNLAKSLKMEVVAEGGETREDWDLAESLGVDYMQGFYCAKPMPDEELREFLKTWTGPH</sequence>
<proteinExistence type="predicted"/>
<dbReference type="InterPro" id="IPR011006">
    <property type="entry name" value="CheY-like_superfamily"/>
</dbReference>
<evidence type="ECO:0000256" key="1">
    <source>
        <dbReference type="PROSITE-ProRule" id="PRU00169"/>
    </source>
</evidence>
<dbReference type="GO" id="GO:0071111">
    <property type="term" value="F:cyclic-guanylate-specific phosphodiesterase activity"/>
    <property type="evidence" value="ECO:0007669"/>
    <property type="project" value="InterPro"/>
</dbReference>
<dbReference type="EMBL" id="NVUL01000008">
    <property type="protein sequence ID" value="PCI80780.1"/>
    <property type="molecule type" value="Genomic_DNA"/>
</dbReference>
<gene>
    <name evidence="4" type="ORF">COB20_02685</name>
</gene>
<accession>A0A2A4XDX9</accession>
<evidence type="ECO:0000313" key="5">
    <source>
        <dbReference type="Proteomes" id="UP000218767"/>
    </source>
</evidence>
<feature type="domain" description="EAL" evidence="3">
    <location>
        <begin position="145"/>
        <end position="401"/>
    </location>
</feature>
<organism evidence="4 5">
    <name type="scientific">SAR86 cluster bacterium</name>
    <dbReference type="NCBI Taxonomy" id="2030880"/>
    <lineage>
        <taxon>Bacteria</taxon>
        <taxon>Pseudomonadati</taxon>
        <taxon>Pseudomonadota</taxon>
        <taxon>Gammaproteobacteria</taxon>
        <taxon>SAR86 cluster</taxon>
    </lineage>
</organism>
<dbReference type="PROSITE" id="PS50883">
    <property type="entry name" value="EAL"/>
    <property type="match status" value="1"/>
</dbReference>
<dbReference type="SUPFAM" id="SSF52172">
    <property type="entry name" value="CheY-like"/>
    <property type="match status" value="1"/>
</dbReference>
<evidence type="ECO:0000259" key="3">
    <source>
        <dbReference type="PROSITE" id="PS50883"/>
    </source>
</evidence>
<dbReference type="InterPro" id="IPR050706">
    <property type="entry name" value="Cyclic-di-GMP_PDE-like"/>
</dbReference>
<reference evidence="5" key="1">
    <citation type="submission" date="2017-08" db="EMBL/GenBank/DDBJ databases">
        <title>A dynamic microbial community with high functional redundancy inhabits the cold, oxic subseafloor aquifer.</title>
        <authorList>
            <person name="Tully B.J."/>
            <person name="Wheat C.G."/>
            <person name="Glazer B.T."/>
            <person name="Huber J.A."/>
        </authorList>
    </citation>
    <scope>NUCLEOTIDE SEQUENCE [LARGE SCALE GENOMIC DNA]</scope>
</reference>
<name>A0A2A4XDX9_9GAMM</name>
<dbReference type="Proteomes" id="UP000218767">
    <property type="component" value="Unassembled WGS sequence"/>
</dbReference>
<dbReference type="SMART" id="SM00448">
    <property type="entry name" value="REC"/>
    <property type="match status" value="1"/>
</dbReference>
<evidence type="ECO:0000313" key="4">
    <source>
        <dbReference type="EMBL" id="PCI80780.1"/>
    </source>
</evidence>
<dbReference type="InterPro" id="IPR035919">
    <property type="entry name" value="EAL_sf"/>
</dbReference>
<evidence type="ECO:0008006" key="6">
    <source>
        <dbReference type="Google" id="ProtNLM"/>
    </source>
</evidence>
<dbReference type="GO" id="GO:0000160">
    <property type="term" value="P:phosphorelay signal transduction system"/>
    <property type="evidence" value="ECO:0007669"/>
    <property type="project" value="InterPro"/>
</dbReference>
<dbReference type="PROSITE" id="PS50110">
    <property type="entry name" value="RESPONSE_REGULATORY"/>
    <property type="match status" value="1"/>
</dbReference>
<evidence type="ECO:0000259" key="2">
    <source>
        <dbReference type="PROSITE" id="PS50110"/>
    </source>
</evidence>
<dbReference type="Gene3D" id="3.40.50.2300">
    <property type="match status" value="1"/>
</dbReference>
<dbReference type="SUPFAM" id="SSF141868">
    <property type="entry name" value="EAL domain-like"/>
    <property type="match status" value="1"/>
</dbReference>
<dbReference type="Gene3D" id="3.20.20.450">
    <property type="entry name" value="EAL domain"/>
    <property type="match status" value="1"/>
</dbReference>
<dbReference type="CDD" id="cd01948">
    <property type="entry name" value="EAL"/>
    <property type="match status" value="1"/>
</dbReference>
<feature type="modified residue" description="4-aspartylphosphate" evidence="1">
    <location>
        <position position="62"/>
    </location>
</feature>
<dbReference type="PANTHER" id="PTHR33121:SF71">
    <property type="entry name" value="OXYGEN SENSOR PROTEIN DOSP"/>
    <property type="match status" value="1"/>
</dbReference>
<comment type="caution">
    <text evidence="4">The sequence shown here is derived from an EMBL/GenBank/DDBJ whole genome shotgun (WGS) entry which is preliminary data.</text>
</comment>